<dbReference type="InterPro" id="IPR038586">
    <property type="entry name" value="Tctex-1-like_sf"/>
</dbReference>
<dbReference type="CDD" id="cd21459">
    <property type="entry name" value="DLC-like_TCTEX1D2"/>
    <property type="match status" value="1"/>
</dbReference>
<dbReference type="Proteomes" id="UP001205105">
    <property type="component" value="Unassembled WGS sequence"/>
</dbReference>
<gene>
    <name evidence="1" type="ORF">COHA_008934</name>
</gene>
<protein>
    <submittedName>
        <fullName evidence="1">Uncharacterized protein</fullName>
    </submittedName>
</protein>
<organism evidence="1 2">
    <name type="scientific">Chlorella ohadii</name>
    <dbReference type="NCBI Taxonomy" id="2649997"/>
    <lineage>
        <taxon>Eukaryota</taxon>
        <taxon>Viridiplantae</taxon>
        <taxon>Chlorophyta</taxon>
        <taxon>core chlorophytes</taxon>
        <taxon>Trebouxiophyceae</taxon>
        <taxon>Chlorellales</taxon>
        <taxon>Chlorellaceae</taxon>
        <taxon>Chlorella clade</taxon>
        <taxon>Chlorella</taxon>
    </lineage>
</organism>
<dbReference type="GO" id="GO:0007018">
    <property type="term" value="P:microtubule-based movement"/>
    <property type="evidence" value="ECO:0007669"/>
    <property type="project" value="TreeGrafter"/>
</dbReference>
<evidence type="ECO:0000313" key="1">
    <source>
        <dbReference type="EMBL" id="KAI7837248.1"/>
    </source>
</evidence>
<comment type="caution">
    <text evidence="1">The sequence shown here is derived from an EMBL/GenBank/DDBJ whole genome shotgun (WGS) entry which is preliminary data.</text>
</comment>
<dbReference type="InterPro" id="IPR005334">
    <property type="entry name" value="Tctex-1-like"/>
</dbReference>
<evidence type="ECO:0000313" key="2">
    <source>
        <dbReference type="Proteomes" id="UP001205105"/>
    </source>
</evidence>
<proteinExistence type="predicted"/>
<dbReference type="Gene3D" id="3.30.1140.40">
    <property type="entry name" value="Tctex-1"/>
    <property type="match status" value="1"/>
</dbReference>
<keyword evidence="2" id="KW-1185">Reference proteome</keyword>
<dbReference type="GO" id="GO:0045505">
    <property type="term" value="F:dynein intermediate chain binding"/>
    <property type="evidence" value="ECO:0007669"/>
    <property type="project" value="TreeGrafter"/>
</dbReference>
<dbReference type="AlphaFoldDB" id="A0AAD5DJ29"/>
<dbReference type="PANTHER" id="PTHR21255">
    <property type="entry name" value="T-COMPLEX-ASSOCIATED-TESTIS-EXPRESSED 1/ DYNEIN LIGHT CHAIN"/>
    <property type="match status" value="1"/>
</dbReference>
<dbReference type="Pfam" id="PF03645">
    <property type="entry name" value="Tctex-1"/>
    <property type="match status" value="1"/>
</dbReference>
<dbReference type="GO" id="GO:0005737">
    <property type="term" value="C:cytoplasm"/>
    <property type="evidence" value="ECO:0007669"/>
    <property type="project" value="TreeGrafter"/>
</dbReference>
<reference evidence="1" key="1">
    <citation type="submission" date="2020-11" db="EMBL/GenBank/DDBJ databases">
        <title>Chlorella ohadii genome sequencing and assembly.</title>
        <authorList>
            <person name="Murik O."/>
            <person name="Treves H."/>
            <person name="Kedem I."/>
            <person name="Shotland Y."/>
            <person name="Kaplan A."/>
        </authorList>
    </citation>
    <scope>NUCLEOTIDE SEQUENCE</scope>
    <source>
        <strain evidence="1">1</strain>
    </source>
</reference>
<dbReference type="EMBL" id="JADXDR010000159">
    <property type="protein sequence ID" value="KAI7837248.1"/>
    <property type="molecule type" value="Genomic_DNA"/>
</dbReference>
<dbReference type="PANTHER" id="PTHR21255:SF7">
    <property type="entry name" value="DYNEIN LIGHT CHAIN TCTEX-TYPE PROTEIN 2B"/>
    <property type="match status" value="1"/>
</dbReference>
<sequence>MAALLDDGPLRQTVWENTYRLPEQLEPDARFRQQQAQRVLRELLAERLTGVAYDPVRMSQLTKQLADDIRERVKALGLERHKLVVHVMCGERKDQALHSSSRCLWDTSCDGWASETFLNESLFCSAQVFALYFE</sequence>
<accession>A0AAD5DJ29</accession>
<name>A0AAD5DJ29_9CHLO</name>
<dbReference type="GO" id="GO:0005868">
    <property type="term" value="C:cytoplasmic dynein complex"/>
    <property type="evidence" value="ECO:0007669"/>
    <property type="project" value="TreeGrafter"/>
</dbReference>